<dbReference type="EMBL" id="FPAQ01000008">
    <property type="protein sequence ID" value="SFT56864.1"/>
    <property type="molecule type" value="Genomic_DNA"/>
</dbReference>
<evidence type="ECO:0000256" key="2">
    <source>
        <dbReference type="ARBA" id="ARBA00023239"/>
    </source>
</evidence>
<reference evidence="5 6" key="1">
    <citation type="submission" date="2016-10" db="EMBL/GenBank/DDBJ databases">
        <authorList>
            <person name="de Groot N.N."/>
        </authorList>
    </citation>
    <scope>NUCLEOTIDE SEQUENCE [LARGE SCALE GENOMIC DNA]</scope>
    <source>
        <strain evidence="5 6">CGMCC 1.6493</strain>
    </source>
</reference>
<organism evidence="5 6">
    <name type="scientific">Halomonas saccharevitans</name>
    <dbReference type="NCBI Taxonomy" id="416872"/>
    <lineage>
        <taxon>Bacteria</taxon>
        <taxon>Pseudomonadati</taxon>
        <taxon>Pseudomonadota</taxon>
        <taxon>Gammaproteobacteria</taxon>
        <taxon>Oceanospirillales</taxon>
        <taxon>Halomonadaceae</taxon>
        <taxon>Halomonas</taxon>
    </lineage>
</organism>
<protein>
    <submittedName>
        <fullName evidence="5">Poly(Beta-D-mannuronate) lyase</fullName>
    </submittedName>
</protein>
<sequence length="419" mass="47534">MRVALRSLRSALGPVLAAALVSLSGGVQALSLEERQALDLSHYVVTRPGASYFDVAERRRLLATTDNALLLHQMDRLDNAQSCRQSLAQPVLSEGLRLPSFYPRPQRWYEASRPYFRFEDTVSGLAGAYMTTGEAYYADCLVRYLDRWARHDGLLDFHYQIYEPQAWYATESMIFAAAMAYSIVRPAVEGEEERTQRVEAWLNRLAHRHAGIPGRSGGSCCNNHFYRRALYASMVGVLTEDDALFRFGVSAVHSALAEMTPEGGFPRELARGRRALHYQNYALLYLITNMQVIARQGYDIFDLSVEGRTIHDGVELALRGLTAPSHFHERVGLEVPEEQYLGFIDDPQYFAWMEIYQARYADPRIDDFLRPYRAIYNRSAGGYLTLYFMSPEAQQLALPGSPVRDEQAPAYDFDPYGDS</sequence>
<gene>
    <name evidence="5" type="ORF">SAMN04487956_10883</name>
</gene>
<dbReference type="InterPro" id="IPR008929">
    <property type="entry name" value="Chondroitin_lyas"/>
</dbReference>
<dbReference type="GO" id="GO:0016829">
    <property type="term" value="F:lyase activity"/>
    <property type="evidence" value="ECO:0007669"/>
    <property type="project" value="UniProtKB-KW"/>
</dbReference>
<keyword evidence="2 5" id="KW-0456">Lyase</keyword>
<evidence type="ECO:0000313" key="6">
    <source>
        <dbReference type="Proteomes" id="UP000199594"/>
    </source>
</evidence>
<keyword evidence="1" id="KW-0732">Signal</keyword>
<dbReference type="AlphaFoldDB" id="A0A1I6Z2D5"/>
<evidence type="ECO:0000256" key="1">
    <source>
        <dbReference type="ARBA" id="ARBA00022729"/>
    </source>
</evidence>
<evidence type="ECO:0000313" key="5">
    <source>
        <dbReference type="EMBL" id="SFT56864.1"/>
    </source>
</evidence>
<dbReference type="InterPro" id="IPR008397">
    <property type="entry name" value="Alginate_lyase_dom"/>
</dbReference>
<evidence type="ECO:0000256" key="3">
    <source>
        <dbReference type="SAM" id="MobiDB-lite"/>
    </source>
</evidence>
<dbReference type="GO" id="GO:0042597">
    <property type="term" value="C:periplasmic space"/>
    <property type="evidence" value="ECO:0007669"/>
    <property type="project" value="InterPro"/>
</dbReference>
<dbReference type="Gene3D" id="1.50.10.100">
    <property type="entry name" value="Chondroitin AC/alginate lyase"/>
    <property type="match status" value="1"/>
</dbReference>
<dbReference type="Pfam" id="PF05426">
    <property type="entry name" value="Alginate_lyase"/>
    <property type="match status" value="1"/>
</dbReference>
<dbReference type="SUPFAM" id="SSF48230">
    <property type="entry name" value="Chondroitin AC/alginate lyase"/>
    <property type="match status" value="1"/>
</dbReference>
<accession>A0A1I6Z2D5</accession>
<proteinExistence type="predicted"/>
<evidence type="ECO:0000259" key="4">
    <source>
        <dbReference type="Pfam" id="PF05426"/>
    </source>
</evidence>
<dbReference type="OrthoDB" id="7210452at2"/>
<feature type="region of interest" description="Disordered" evidence="3">
    <location>
        <begin position="399"/>
        <end position="419"/>
    </location>
</feature>
<name>A0A1I6Z2D5_9GAMM</name>
<dbReference type="Proteomes" id="UP000199594">
    <property type="component" value="Unassembled WGS sequence"/>
</dbReference>
<feature type="domain" description="Alginate lyase" evidence="4">
    <location>
        <begin position="105"/>
        <end position="327"/>
    </location>
</feature>